<evidence type="ECO:0000313" key="9">
    <source>
        <dbReference type="Proteomes" id="UP000034652"/>
    </source>
</evidence>
<dbReference type="EMBL" id="LCIV01000022">
    <property type="protein sequence ID" value="KKT62104.1"/>
    <property type="molecule type" value="Genomic_DNA"/>
</dbReference>
<comment type="function">
    <text evidence="6">RNaseP catalyzes the removal of the 5'-leader sequence from pre-tRNA to produce the mature 5'-terminus. It can also cleave other RNA substrates such as 4.5S RNA. The protein component plays an auxiliary but essential role in vivo by binding to the 5'-leader sequence and broadening the substrate specificity of the ribozyme.</text>
</comment>
<dbReference type="Pfam" id="PF00825">
    <property type="entry name" value="Ribonuclease_P"/>
    <property type="match status" value="1"/>
</dbReference>
<evidence type="ECO:0000256" key="7">
    <source>
        <dbReference type="NCBIfam" id="TIGR00188"/>
    </source>
</evidence>
<dbReference type="PANTHER" id="PTHR33992:SF1">
    <property type="entry name" value="RIBONUCLEASE P PROTEIN COMPONENT"/>
    <property type="match status" value="1"/>
</dbReference>
<sequence>MLPKKQRIKKGDFAELIRSGRSFYSPNLTLRAMKDNREVKTKSLMAVVVSKKVATKAVTRNFLKRRLKYALVKKSKELRNGFLIAFWLKKDLSKTKYADFEAEVVALLKQANLLNA</sequence>
<evidence type="ECO:0000256" key="2">
    <source>
        <dbReference type="ARBA" id="ARBA00022722"/>
    </source>
</evidence>
<comment type="similarity">
    <text evidence="6">Belongs to the RnpA family.</text>
</comment>
<evidence type="ECO:0000256" key="5">
    <source>
        <dbReference type="ARBA" id="ARBA00022884"/>
    </source>
</evidence>
<accession>A0A0G1LQF7</accession>
<reference evidence="8 9" key="1">
    <citation type="journal article" date="2015" name="Nature">
        <title>rRNA introns, odd ribosomes, and small enigmatic genomes across a large radiation of phyla.</title>
        <authorList>
            <person name="Brown C.T."/>
            <person name="Hug L.A."/>
            <person name="Thomas B.C."/>
            <person name="Sharon I."/>
            <person name="Castelle C.J."/>
            <person name="Singh A."/>
            <person name="Wilkins M.J."/>
            <person name="Williams K.H."/>
            <person name="Banfield J.F."/>
        </authorList>
    </citation>
    <scope>NUCLEOTIDE SEQUENCE [LARGE SCALE GENOMIC DNA]</scope>
</reference>
<keyword evidence="2 6" id="KW-0540">Nuclease</keyword>
<dbReference type="InterPro" id="IPR000100">
    <property type="entry name" value="RNase_P"/>
</dbReference>
<evidence type="ECO:0000256" key="1">
    <source>
        <dbReference type="ARBA" id="ARBA00022694"/>
    </source>
</evidence>
<comment type="catalytic activity">
    <reaction evidence="6">
        <text>Endonucleolytic cleavage of RNA, removing 5'-extranucleotides from tRNA precursor.</text>
        <dbReference type="EC" id="3.1.26.5"/>
    </reaction>
</comment>
<dbReference type="Proteomes" id="UP000034652">
    <property type="component" value="Unassembled WGS sequence"/>
</dbReference>
<proteinExistence type="inferred from homology"/>
<dbReference type="GO" id="GO:0004526">
    <property type="term" value="F:ribonuclease P activity"/>
    <property type="evidence" value="ECO:0007669"/>
    <property type="project" value="UniProtKB-UniRule"/>
</dbReference>
<comment type="subunit">
    <text evidence="6">Consists of a catalytic RNA component (M1 or rnpB) and a protein subunit.</text>
</comment>
<evidence type="ECO:0000256" key="4">
    <source>
        <dbReference type="ARBA" id="ARBA00022801"/>
    </source>
</evidence>
<comment type="caution">
    <text evidence="8">The sequence shown here is derived from an EMBL/GenBank/DDBJ whole genome shotgun (WGS) entry which is preliminary data.</text>
</comment>
<keyword evidence="1 6" id="KW-0819">tRNA processing</keyword>
<organism evidence="8 9">
    <name type="scientific">Candidatus Giovannonibacteria bacterium GW2011_GWA1_44_29</name>
    <dbReference type="NCBI Taxonomy" id="1618646"/>
    <lineage>
        <taxon>Bacteria</taxon>
        <taxon>Candidatus Giovannoniibacteriota</taxon>
    </lineage>
</organism>
<dbReference type="GO" id="GO:0000049">
    <property type="term" value="F:tRNA binding"/>
    <property type="evidence" value="ECO:0007669"/>
    <property type="project" value="UniProtKB-UniRule"/>
</dbReference>
<dbReference type="InterPro" id="IPR020568">
    <property type="entry name" value="Ribosomal_Su5_D2-typ_SF"/>
</dbReference>
<dbReference type="AlphaFoldDB" id="A0A0G1LQF7"/>
<dbReference type="NCBIfam" id="TIGR00188">
    <property type="entry name" value="rnpA"/>
    <property type="match status" value="1"/>
</dbReference>
<dbReference type="GO" id="GO:0042781">
    <property type="term" value="F:3'-tRNA processing endoribonuclease activity"/>
    <property type="evidence" value="ECO:0007669"/>
    <property type="project" value="TreeGrafter"/>
</dbReference>
<dbReference type="InterPro" id="IPR014721">
    <property type="entry name" value="Ribsml_uS5_D2-typ_fold_subgr"/>
</dbReference>
<keyword evidence="3 6" id="KW-0255">Endonuclease</keyword>
<dbReference type="HAMAP" id="MF_00227">
    <property type="entry name" value="RNase_P"/>
    <property type="match status" value="1"/>
</dbReference>
<dbReference type="EC" id="3.1.26.5" evidence="6 7"/>
<dbReference type="GO" id="GO:0001682">
    <property type="term" value="P:tRNA 5'-leader removal"/>
    <property type="evidence" value="ECO:0007669"/>
    <property type="project" value="UniProtKB-UniRule"/>
</dbReference>
<dbReference type="PANTHER" id="PTHR33992">
    <property type="entry name" value="RIBONUCLEASE P PROTEIN COMPONENT"/>
    <property type="match status" value="1"/>
</dbReference>
<dbReference type="GO" id="GO:0030677">
    <property type="term" value="C:ribonuclease P complex"/>
    <property type="evidence" value="ECO:0007669"/>
    <property type="project" value="TreeGrafter"/>
</dbReference>
<dbReference type="Gene3D" id="3.30.230.10">
    <property type="match status" value="1"/>
</dbReference>
<gene>
    <name evidence="6" type="primary">rnpA</name>
    <name evidence="8" type="ORF">UW57_C0022G0006</name>
</gene>
<keyword evidence="5 6" id="KW-0694">RNA-binding</keyword>
<dbReference type="STRING" id="1618646.UW57_C0022G0006"/>
<protein>
    <recommendedName>
        <fullName evidence="6 7">Ribonuclease P protein component</fullName>
        <shortName evidence="6">RNase P protein</shortName>
        <shortName evidence="6">RNaseP protein</shortName>
        <ecNumber evidence="6 7">3.1.26.5</ecNumber>
    </recommendedName>
    <alternativeName>
        <fullName evidence="6">Protein C5</fullName>
    </alternativeName>
</protein>
<name>A0A0G1LQF7_9BACT</name>
<evidence type="ECO:0000256" key="3">
    <source>
        <dbReference type="ARBA" id="ARBA00022759"/>
    </source>
</evidence>
<keyword evidence="4 6" id="KW-0378">Hydrolase</keyword>
<dbReference type="SUPFAM" id="SSF54211">
    <property type="entry name" value="Ribosomal protein S5 domain 2-like"/>
    <property type="match status" value="1"/>
</dbReference>
<evidence type="ECO:0000313" key="8">
    <source>
        <dbReference type="EMBL" id="KKT62104.1"/>
    </source>
</evidence>
<evidence type="ECO:0000256" key="6">
    <source>
        <dbReference type="HAMAP-Rule" id="MF_00227"/>
    </source>
</evidence>